<name>E3M0T6_CAERE</name>
<sequence length="163" mass="17964">MIKSLLTILVLSVCCSDAVYQFCRGVTTSAVGGTCPSGYVVIYGNKCCTTNDYYEMSSLACKGNWNPANYGGCPNGQSIFNEHYCCDNKDIYDTTTASCKAGGVIGLAVNQLCGTNYYVTKGNLCCRKEDIYCRLITLKCSLIQFFQSRVVKFDFEIIQIIDK</sequence>
<proteinExistence type="predicted"/>
<dbReference type="Pfam" id="PF04942">
    <property type="entry name" value="CC"/>
    <property type="match status" value="3"/>
</dbReference>
<evidence type="ECO:0000313" key="1">
    <source>
        <dbReference type="EMBL" id="EFO88929.1"/>
    </source>
</evidence>
<dbReference type="EMBL" id="DS268421">
    <property type="protein sequence ID" value="EFO88929.1"/>
    <property type="molecule type" value="Genomic_DNA"/>
</dbReference>
<reference evidence="1" key="1">
    <citation type="submission" date="2007-07" db="EMBL/GenBank/DDBJ databases">
        <title>PCAP assembly of the Caenorhabditis remanei genome.</title>
        <authorList>
            <consortium name="The Caenorhabditis remanei Sequencing Consortium"/>
            <person name="Wilson R.K."/>
        </authorList>
    </citation>
    <scope>NUCLEOTIDE SEQUENCE [LARGE SCALE GENOMIC DNA]</scope>
    <source>
        <strain evidence="1">PB4641</strain>
    </source>
</reference>
<dbReference type="OrthoDB" id="5780171at2759"/>
<dbReference type="InterPro" id="IPR007026">
    <property type="entry name" value="CC_domain"/>
</dbReference>
<dbReference type="OMA" id="TKGNLCC"/>
<accession>E3M0T6</accession>
<dbReference type="HOGENOM" id="CLU_1628579_0_0_1"/>
<organism evidence="2">
    <name type="scientific">Caenorhabditis remanei</name>
    <name type="common">Caenorhabditis vulgaris</name>
    <dbReference type="NCBI Taxonomy" id="31234"/>
    <lineage>
        <taxon>Eukaryota</taxon>
        <taxon>Metazoa</taxon>
        <taxon>Ecdysozoa</taxon>
        <taxon>Nematoda</taxon>
        <taxon>Chromadorea</taxon>
        <taxon>Rhabditida</taxon>
        <taxon>Rhabditina</taxon>
        <taxon>Rhabditomorpha</taxon>
        <taxon>Rhabditoidea</taxon>
        <taxon>Rhabditidae</taxon>
        <taxon>Peloderinae</taxon>
        <taxon>Caenorhabditis</taxon>
    </lineage>
</organism>
<evidence type="ECO:0000313" key="2">
    <source>
        <dbReference type="Proteomes" id="UP000008281"/>
    </source>
</evidence>
<dbReference type="Proteomes" id="UP000008281">
    <property type="component" value="Unassembled WGS sequence"/>
</dbReference>
<dbReference type="eggNOG" id="ENOG502R6TV">
    <property type="taxonomic scope" value="Eukaryota"/>
</dbReference>
<protein>
    <submittedName>
        <fullName evidence="1">Uncharacterized protein</fullName>
    </submittedName>
</protein>
<gene>
    <name evidence="1" type="ORF">CRE_06665</name>
</gene>
<keyword evidence="2" id="KW-1185">Reference proteome</keyword>
<dbReference type="AlphaFoldDB" id="E3M0T6"/>